<dbReference type="Gene3D" id="1.10.10.10">
    <property type="entry name" value="Winged helix-like DNA-binding domain superfamily/Winged helix DNA-binding domain"/>
    <property type="match status" value="1"/>
</dbReference>
<keyword evidence="2" id="KW-0805">Transcription regulation</keyword>
<dbReference type="InterPro" id="IPR013324">
    <property type="entry name" value="RNA_pol_sigma_r3/r4-like"/>
</dbReference>
<dbReference type="RefSeq" id="WP_317489052.1">
    <property type="nucleotide sequence ID" value="NZ_CP136051.1"/>
</dbReference>
<dbReference type="InterPro" id="IPR036388">
    <property type="entry name" value="WH-like_DNA-bd_sf"/>
</dbReference>
<dbReference type="InterPro" id="IPR013325">
    <property type="entry name" value="RNA_pol_sigma_r2"/>
</dbReference>
<evidence type="ECO:0000259" key="7">
    <source>
        <dbReference type="Pfam" id="PF08281"/>
    </source>
</evidence>
<dbReference type="EMBL" id="CP136051">
    <property type="protein sequence ID" value="WOK06326.1"/>
    <property type="molecule type" value="Genomic_DNA"/>
</dbReference>
<keyword evidence="5" id="KW-0804">Transcription</keyword>
<dbReference type="Proteomes" id="UP001302349">
    <property type="component" value="Chromosome"/>
</dbReference>
<name>A0ABZ0IP26_9BACT</name>
<dbReference type="Pfam" id="PF08281">
    <property type="entry name" value="Sigma70_r4_2"/>
    <property type="match status" value="1"/>
</dbReference>
<dbReference type="Gene3D" id="1.10.1740.10">
    <property type="match status" value="1"/>
</dbReference>
<keyword evidence="9" id="KW-1185">Reference proteome</keyword>
<dbReference type="InterPro" id="IPR039425">
    <property type="entry name" value="RNA_pol_sigma-70-like"/>
</dbReference>
<dbReference type="PANTHER" id="PTHR43133">
    <property type="entry name" value="RNA POLYMERASE ECF-TYPE SIGMA FACTO"/>
    <property type="match status" value="1"/>
</dbReference>
<dbReference type="NCBIfam" id="TIGR02937">
    <property type="entry name" value="sigma70-ECF"/>
    <property type="match status" value="1"/>
</dbReference>
<protein>
    <submittedName>
        <fullName evidence="8">Sigma-70 family RNA polymerase sigma factor</fullName>
    </submittedName>
</protein>
<dbReference type="SUPFAM" id="SSF88659">
    <property type="entry name" value="Sigma3 and sigma4 domains of RNA polymerase sigma factors"/>
    <property type="match status" value="1"/>
</dbReference>
<evidence type="ECO:0000256" key="3">
    <source>
        <dbReference type="ARBA" id="ARBA00023082"/>
    </source>
</evidence>
<keyword evidence="4" id="KW-0238">DNA-binding</keyword>
<gene>
    <name evidence="8" type="ORF">RT717_24945</name>
</gene>
<dbReference type="InterPro" id="IPR013249">
    <property type="entry name" value="RNA_pol_sigma70_r4_t2"/>
</dbReference>
<evidence type="ECO:0000313" key="9">
    <source>
        <dbReference type="Proteomes" id="UP001302349"/>
    </source>
</evidence>
<dbReference type="CDD" id="cd06171">
    <property type="entry name" value="Sigma70_r4"/>
    <property type="match status" value="1"/>
</dbReference>
<dbReference type="SUPFAM" id="SSF88946">
    <property type="entry name" value="Sigma2 domain of RNA polymerase sigma factors"/>
    <property type="match status" value="1"/>
</dbReference>
<proteinExistence type="inferred from homology"/>
<organism evidence="8 9">
    <name type="scientific">Imperialibacter roseus</name>
    <dbReference type="NCBI Taxonomy" id="1324217"/>
    <lineage>
        <taxon>Bacteria</taxon>
        <taxon>Pseudomonadati</taxon>
        <taxon>Bacteroidota</taxon>
        <taxon>Cytophagia</taxon>
        <taxon>Cytophagales</taxon>
        <taxon>Flammeovirgaceae</taxon>
        <taxon>Imperialibacter</taxon>
    </lineage>
</organism>
<reference evidence="8 9" key="1">
    <citation type="journal article" date="2023" name="Microbiol. Resour. Announc.">
        <title>Complete Genome Sequence of Imperialibacter roseus strain P4T.</title>
        <authorList>
            <person name="Tizabi D.R."/>
            <person name="Bachvaroff T."/>
            <person name="Hill R.T."/>
        </authorList>
    </citation>
    <scope>NUCLEOTIDE SEQUENCE [LARGE SCALE GENOMIC DNA]</scope>
    <source>
        <strain evidence="8 9">P4T</strain>
    </source>
</reference>
<dbReference type="PANTHER" id="PTHR43133:SF8">
    <property type="entry name" value="RNA POLYMERASE SIGMA FACTOR HI_1459-RELATED"/>
    <property type="match status" value="1"/>
</dbReference>
<evidence type="ECO:0000256" key="5">
    <source>
        <dbReference type="ARBA" id="ARBA00023163"/>
    </source>
</evidence>
<sequence length="180" mass="22093">MITDEWLMIQVQNDDLDYLKDLFERYQVRLYNFFLRMTFDQDVSDDLVQNVFMRLMKYRKSFNPEYKFKTWVYQMARNVHHDHYRKNKQLTDDFKKVENVADLHHSDEEDEITRERESVLFQALDKMPEEKRELIVLGKLEGMKYEEIAEIRNTTVGNIKVQMHRAIQQLREIYFDHAEN</sequence>
<dbReference type="Pfam" id="PF04542">
    <property type="entry name" value="Sigma70_r2"/>
    <property type="match status" value="1"/>
</dbReference>
<evidence type="ECO:0000256" key="1">
    <source>
        <dbReference type="ARBA" id="ARBA00010641"/>
    </source>
</evidence>
<evidence type="ECO:0000313" key="8">
    <source>
        <dbReference type="EMBL" id="WOK06326.1"/>
    </source>
</evidence>
<evidence type="ECO:0000256" key="2">
    <source>
        <dbReference type="ARBA" id="ARBA00023015"/>
    </source>
</evidence>
<keyword evidence="3" id="KW-0731">Sigma factor</keyword>
<feature type="domain" description="RNA polymerase sigma factor 70 region 4 type 2" evidence="7">
    <location>
        <begin position="122"/>
        <end position="170"/>
    </location>
</feature>
<comment type="similarity">
    <text evidence="1">Belongs to the sigma-70 factor family. ECF subfamily.</text>
</comment>
<feature type="domain" description="RNA polymerase sigma-70 region 2" evidence="6">
    <location>
        <begin position="22"/>
        <end position="88"/>
    </location>
</feature>
<evidence type="ECO:0000256" key="4">
    <source>
        <dbReference type="ARBA" id="ARBA00023125"/>
    </source>
</evidence>
<accession>A0ABZ0IP26</accession>
<dbReference type="InterPro" id="IPR014284">
    <property type="entry name" value="RNA_pol_sigma-70_dom"/>
</dbReference>
<evidence type="ECO:0000259" key="6">
    <source>
        <dbReference type="Pfam" id="PF04542"/>
    </source>
</evidence>
<dbReference type="InterPro" id="IPR007627">
    <property type="entry name" value="RNA_pol_sigma70_r2"/>
</dbReference>